<evidence type="ECO:0000313" key="1">
    <source>
        <dbReference type="EMBL" id="PSG90114.1"/>
    </source>
</evidence>
<keyword evidence="2" id="KW-1185">Reference proteome</keyword>
<gene>
    <name evidence="1" type="ORF">C7H52_02235</name>
</gene>
<comment type="caution">
    <text evidence="1">The sequence shown here is derived from an EMBL/GenBank/DDBJ whole genome shotgun (WGS) entry which is preliminary data.</text>
</comment>
<proteinExistence type="predicted"/>
<name>A0A2T1NCG0_9FLAO</name>
<protein>
    <submittedName>
        <fullName evidence="1">Uncharacterized protein</fullName>
    </submittedName>
</protein>
<accession>A0A2T1NCG0</accession>
<dbReference type="Proteomes" id="UP000238426">
    <property type="component" value="Unassembled WGS sequence"/>
</dbReference>
<dbReference type="EMBL" id="PXOQ01000007">
    <property type="protein sequence ID" value="PSG90114.1"/>
    <property type="molecule type" value="Genomic_DNA"/>
</dbReference>
<sequence>MSNKSDQVLVQVISIPINVHIRHKNSEYVIMVGYWCKDLDFEYTFFTYCPKQKKIITEGSFESGFLFTEELERIKTLPNTRI</sequence>
<evidence type="ECO:0000313" key="2">
    <source>
        <dbReference type="Proteomes" id="UP000238426"/>
    </source>
</evidence>
<dbReference type="AlphaFoldDB" id="A0A2T1NCG0"/>
<dbReference type="RefSeq" id="WP_221405027.1">
    <property type="nucleotide sequence ID" value="NZ_PXOQ01000007.1"/>
</dbReference>
<reference evidence="1 2" key="1">
    <citation type="submission" date="2018-03" db="EMBL/GenBank/DDBJ databases">
        <title>Mesoflavibacter sp. HG37 and Mesoflavibacter sp. HG96 sp.nov., two marine bacteria isolated from seawater of Western Pacific Ocean.</title>
        <authorList>
            <person name="Cheng H."/>
            <person name="Wu Y.-H."/>
            <person name="Guo L.-L."/>
            <person name="Xu X.-W."/>
        </authorList>
    </citation>
    <scope>NUCLEOTIDE SEQUENCE [LARGE SCALE GENOMIC DNA]</scope>
    <source>
        <strain evidence="1 2">KCTC 32269</strain>
    </source>
</reference>
<organism evidence="1 2">
    <name type="scientific">Aurantibacter aestuarii</name>
    <dbReference type="NCBI Taxonomy" id="1266046"/>
    <lineage>
        <taxon>Bacteria</taxon>
        <taxon>Pseudomonadati</taxon>
        <taxon>Bacteroidota</taxon>
        <taxon>Flavobacteriia</taxon>
        <taxon>Flavobacteriales</taxon>
        <taxon>Flavobacteriaceae</taxon>
        <taxon>Aurantibacter</taxon>
    </lineage>
</organism>